<reference evidence="3" key="1">
    <citation type="submission" date="2016-10" db="EMBL/GenBank/DDBJ databases">
        <authorList>
            <person name="Jeantristanb JTB J.-T."/>
            <person name="Ricardo R."/>
        </authorList>
    </citation>
    <scope>NUCLEOTIDE SEQUENCE [LARGE SCALE GENOMIC DNA]</scope>
</reference>
<keyword evidence="3" id="KW-1185">Reference proteome</keyword>
<protein>
    <submittedName>
        <fullName evidence="2">BZ3500_MvSof-1268-A1-R1_Chr12-2g03835 protein</fullName>
    </submittedName>
</protein>
<evidence type="ECO:0000313" key="3">
    <source>
        <dbReference type="Proteomes" id="UP000249723"/>
    </source>
</evidence>
<dbReference type="EMBL" id="FMWP01000052">
    <property type="protein sequence ID" value="SCZ94346.1"/>
    <property type="molecule type" value="Genomic_DNA"/>
</dbReference>
<feature type="region of interest" description="Disordered" evidence="1">
    <location>
        <begin position="51"/>
        <end position="73"/>
    </location>
</feature>
<evidence type="ECO:0000256" key="1">
    <source>
        <dbReference type="SAM" id="MobiDB-lite"/>
    </source>
</evidence>
<name>A0A2X0KRU7_9BASI</name>
<gene>
    <name evidence="2" type="ORF">BZ3500_MVSOF-1268-A1-R1_CHR12-2G03835</name>
</gene>
<feature type="compositionally biased region" description="Acidic residues" evidence="1">
    <location>
        <begin position="63"/>
        <end position="73"/>
    </location>
</feature>
<accession>A0A2X0KRU7</accession>
<organism evidence="2 3">
    <name type="scientific">Microbotryum saponariae</name>
    <dbReference type="NCBI Taxonomy" id="289078"/>
    <lineage>
        <taxon>Eukaryota</taxon>
        <taxon>Fungi</taxon>
        <taxon>Dikarya</taxon>
        <taxon>Basidiomycota</taxon>
        <taxon>Pucciniomycotina</taxon>
        <taxon>Microbotryomycetes</taxon>
        <taxon>Microbotryales</taxon>
        <taxon>Microbotryaceae</taxon>
        <taxon>Microbotryum</taxon>
    </lineage>
</organism>
<dbReference type="Proteomes" id="UP000249723">
    <property type="component" value="Unassembled WGS sequence"/>
</dbReference>
<evidence type="ECO:0000313" key="2">
    <source>
        <dbReference type="EMBL" id="SCZ94346.1"/>
    </source>
</evidence>
<sequence length="73" mass="8315">MQWHGRLNFVPLRIRVRGQNDLTRQTTPSPTVRLSPRRVIASPVKRSAMDAELNIDLSSTDGHEDEFEPAIPH</sequence>
<proteinExistence type="predicted"/>
<dbReference type="AlphaFoldDB" id="A0A2X0KRU7"/>